<evidence type="ECO:0000259" key="1">
    <source>
        <dbReference type="Pfam" id="PF09537"/>
    </source>
</evidence>
<dbReference type="InterPro" id="IPR019052">
    <property type="entry name" value="DUF2383"/>
</dbReference>
<evidence type="ECO:0000313" key="2">
    <source>
        <dbReference type="EMBL" id="MBD2768796.1"/>
    </source>
</evidence>
<gene>
    <name evidence="2" type="ORF">IC235_12950</name>
</gene>
<feature type="domain" description="DUF2383" evidence="1">
    <location>
        <begin position="109"/>
        <end position="215"/>
    </location>
</feature>
<comment type="caution">
    <text evidence="2">The sequence shown here is derived from an EMBL/GenBank/DDBJ whole genome shotgun (WGS) entry which is preliminary data.</text>
</comment>
<dbReference type="NCBIfam" id="TIGR02284">
    <property type="entry name" value="PA2169 family four-helix-bundle protein"/>
    <property type="match status" value="1"/>
</dbReference>
<dbReference type="Pfam" id="PF09537">
    <property type="entry name" value="DUF2383"/>
    <property type="match status" value="1"/>
</dbReference>
<keyword evidence="3" id="KW-1185">Reference proteome</keyword>
<dbReference type="InterPro" id="IPR012347">
    <property type="entry name" value="Ferritin-like"/>
</dbReference>
<protein>
    <submittedName>
        <fullName evidence="2">PA2169 family four-helix-bundle protein</fullName>
    </submittedName>
</protein>
<sequence length="247" mass="27091">MNQPQSSSVASGNVTSDSASLTNAAAAATNTAEGTRTSLFSQAQHWLSQGNRSTMVSKLPASLRKVGDAAATSYKKLSTPQKIVGGAVLVLGAGYLLRRGRNGKGQAATIHELLYFVNDRIAGYQRAVDEGQDLELRSYYRRLVSQSQQFANQLNAYLSQEGVHHQDGTTLKGKLYRGWMDVKTALTGHDEKAILGSNVYGEEWALKAYEEALNDHTLYGPIRRAVEHQYTVSQTTYRELKKLAVNH</sequence>
<dbReference type="InterPro" id="IPR011971">
    <property type="entry name" value="CHP02284"/>
</dbReference>
<organism evidence="2 3">
    <name type="scientific">Hymenobacter montanus</name>
    <dbReference type="NCBI Taxonomy" id="2771359"/>
    <lineage>
        <taxon>Bacteria</taxon>
        <taxon>Pseudomonadati</taxon>
        <taxon>Bacteroidota</taxon>
        <taxon>Cytophagia</taxon>
        <taxon>Cytophagales</taxon>
        <taxon>Hymenobacteraceae</taxon>
        <taxon>Hymenobacter</taxon>
    </lineage>
</organism>
<reference evidence="2" key="1">
    <citation type="submission" date="2020-09" db="EMBL/GenBank/DDBJ databases">
        <authorList>
            <person name="Kim M.K."/>
        </authorList>
    </citation>
    <scope>NUCLEOTIDE SEQUENCE</scope>
    <source>
        <strain evidence="2">BT664</strain>
    </source>
</reference>
<dbReference type="Proteomes" id="UP000612233">
    <property type="component" value="Unassembled WGS sequence"/>
</dbReference>
<accession>A0A927BE99</accession>
<proteinExistence type="predicted"/>
<dbReference type="AlphaFoldDB" id="A0A927BE99"/>
<dbReference type="Gene3D" id="1.20.1260.10">
    <property type="match status" value="1"/>
</dbReference>
<dbReference type="EMBL" id="JACXAD010000013">
    <property type="protein sequence ID" value="MBD2768796.1"/>
    <property type="molecule type" value="Genomic_DNA"/>
</dbReference>
<evidence type="ECO:0000313" key="3">
    <source>
        <dbReference type="Proteomes" id="UP000612233"/>
    </source>
</evidence>
<name>A0A927BE99_9BACT</name>